<dbReference type="PANTHER" id="PTHR43095">
    <property type="entry name" value="SUGAR KINASE"/>
    <property type="match status" value="1"/>
</dbReference>
<evidence type="ECO:0000259" key="4">
    <source>
        <dbReference type="Pfam" id="PF00370"/>
    </source>
</evidence>
<keyword evidence="2" id="KW-0808">Transferase</keyword>
<dbReference type="SUPFAM" id="SSF53067">
    <property type="entry name" value="Actin-like ATPase domain"/>
    <property type="match status" value="2"/>
</dbReference>
<reference evidence="6 7" key="1">
    <citation type="submission" date="2018-08" db="EMBL/GenBank/DDBJ databases">
        <title>Fibrisoma montanum sp. nov., isolated from Danxia mountain soil.</title>
        <authorList>
            <person name="Huang Y."/>
        </authorList>
    </citation>
    <scope>NUCLEOTIDE SEQUENCE [LARGE SCALE GENOMIC DNA]</scope>
    <source>
        <strain evidence="6 7">HYT19</strain>
    </source>
</reference>
<dbReference type="OrthoDB" id="9786272at2"/>
<dbReference type="InterPro" id="IPR049382">
    <property type="entry name" value="FGGY_C_2"/>
</dbReference>
<dbReference type="PANTHER" id="PTHR43095:SF2">
    <property type="entry name" value="GLUCONOKINASE"/>
    <property type="match status" value="1"/>
</dbReference>
<name>A0A418MF16_9BACT</name>
<comment type="caution">
    <text evidence="6">The sequence shown here is derived from an EMBL/GenBank/DDBJ whole genome shotgun (WGS) entry which is preliminary data.</text>
</comment>
<dbReference type="Proteomes" id="UP000283523">
    <property type="component" value="Unassembled WGS sequence"/>
</dbReference>
<accession>A0A418MF16</accession>
<feature type="domain" description="Carbohydrate kinase FGGY C-terminal" evidence="5">
    <location>
        <begin position="245"/>
        <end position="437"/>
    </location>
</feature>
<evidence type="ECO:0000256" key="1">
    <source>
        <dbReference type="ARBA" id="ARBA00009156"/>
    </source>
</evidence>
<dbReference type="InterPro" id="IPR050406">
    <property type="entry name" value="FGGY_Carb_Kinase"/>
</dbReference>
<evidence type="ECO:0000259" key="5">
    <source>
        <dbReference type="Pfam" id="PF21546"/>
    </source>
</evidence>
<evidence type="ECO:0000256" key="2">
    <source>
        <dbReference type="ARBA" id="ARBA00022679"/>
    </source>
</evidence>
<evidence type="ECO:0000313" key="7">
    <source>
        <dbReference type="Proteomes" id="UP000283523"/>
    </source>
</evidence>
<feature type="domain" description="Carbohydrate kinase FGGY N-terminal" evidence="4">
    <location>
        <begin position="6"/>
        <end position="200"/>
    </location>
</feature>
<organism evidence="6 7">
    <name type="scientific">Fibrisoma montanum</name>
    <dbReference type="NCBI Taxonomy" id="2305895"/>
    <lineage>
        <taxon>Bacteria</taxon>
        <taxon>Pseudomonadati</taxon>
        <taxon>Bacteroidota</taxon>
        <taxon>Cytophagia</taxon>
        <taxon>Cytophagales</taxon>
        <taxon>Spirosomataceae</taxon>
        <taxon>Fibrisoma</taxon>
    </lineage>
</organism>
<evidence type="ECO:0000313" key="6">
    <source>
        <dbReference type="EMBL" id="RIV25323.1"/>
    </source>
</evidence>
<dbReference type="InterPro" id="IPR018484">
    <property type="entry name" value="FGGY_N"/>
</dbReference>
<dbReference type="Pfam" id="PF21546">
    <property type="entry name" value="FGGY_C_2"/>
    <property type="match status" value="1"/>
</dbReference>
<gene>
    <name evidence="6" type="ORF">DYU11_08430</name>
</gene>
<comment type="similarity">
    <text evidence="1">Belongs to the FGGY kinase family.</text>
</comment>
<dbReference type="EMBL" id="QXED01000002">
    <property type="protein sequence ID" value="RIV25323.1"/>
    <property type="molecule type" value="Genomic_DNA"/>
</dbReference>
<dbReference type="RefSeq" id="WP_119667207.1">
    <property type="nucleotide sequence ID" value="NZ_QXED01000002.1"/>
</dbReference>
<dbReference type="InterPro" id="IPR043129">
    <property type="entry name" value="ATPase_NBD"/>
</dbReference>
<dbReference type="Pfam" id="PF00370">
    <property type="entry name" value="FGGY_N"/>
    <property type="match status" value="1"/>
</dbReference>
<keyword evidence="3 6" id="KW-0418">Kinase</keyword>
<protein>
    <submittedName>
        <fullName evidence="6">Carbohydrate kinase</fullName>
    </submittedName>
</protein>
<dbReference type="Gene3D" id="3.30.420.40">
    <property type="match status" value="2"/>
</dbReference>
<dbReference type="AlphaFoldDB" id="A0A418MF16"/>
<dbReference type="GO" id="GO:0005975">
    <property type="term" value="P:carbohydrate metabolic process"/>
    <property type="evidence" value="ECO:0007669"/>
    <property type="project" value="InterPro"/>
</dbReference>
<keyword evidence="7" id="KW-1185">Reference proteome</keyword>
<dbReference type="CDD" id="cd07772">
    <property type="entry name" value="ASKHA_NBD_FGGY_NaCK-like"/>
    <property type="match status" value="1"/>
</dbReference>
<evidence type="ECO:0000256" key="3">
    <source>
        <dbReference type="ARBA" id="ARBA00022777"/>
    </source>
</evidence>
<sequence length="465" mass="52572">MQLTAVFDIGRTNKKLLLFDNQYRVVEEISETLPETTDEDGFPCDDLPLLTRWVREHWHQLRSRVEQNHDSVQLRAVNVAAYGATLVHIDEAGEPVAPVYSYLKPYPPELTEQFYTTYGDAMAVARQTASPPMGMLNSGLHLYWLKHARPEVWARVRWSLHLPQYISFLLTGQPTSDYTSIGCHTALWDFEQHRYHDWVLREGLHTKLAPIVGQPIVQYTDGVPLGGGLHDSSSVIMAYLSRCQGEFMVLSTGTWCITLNPFNTQPLTDEQLHRDCLSYLTVGGAFIKASRLFMGREHDHQVARIAEHFNLTPDFSRQVSYQAELVDRLRQSDQNRLQPACMAGTGPFPNQPPGDWNVSAFASAEEAYTRLMIDLVELLTISIKLIDQNTPTIYVDGGFARSQLFMQLLANRFPEKAVYTSLLPQATAIGAALYIRQDDEPVAGWTFERVLPAVSSAMPTSDRRL</sequence>
<dbReference type="GO" id="GO:0016301">
    <property type="term" value="F:kinase activity"/>
    <property type="evidence" value="ECO:0007669"/>
    <property type="project" value="UniProtKB-KW"/>
</dbReference>
<proteinExistence type="inferred from homology"/>